<dbReference type="PANTHER" id="PTHR10009">
    <property type="entry name" value="PROTEIN YELLOW-RELATED"/>
    <property type="match status" value="1"/>
</dbReference>
<dbReference type="RefSeq" id="WP_309936994.1">
    <property type="nucleotide sequence ID" value="NZ_AP025305.1"/>
</dbReference>
<dbReference type="InterPro" id="IPR017996">
    <property type="entry name" value="MRJP/yellow-related"/>
</dbReference>
<dbReference type="Proteomes" id="UP001185092">
    <property type="component" value="Unassembled WGS sequence"/>
</dbReference>
<dbReference type="AlphaFoldDB" id="A0AAE3XJF4"/>
<dbReference type="PROSITE" id="PS51257">
    <property type="entry name" value="PROKAR_LIPOPROTEIN"/>
    <property type="match status" value="1"/>
</dbReference>
<evidence type="ECO:0000256" key="1">
    <source>
        <dbReference type="ARBA" id="ARBA00004613"/>
    </source>
</evidence>
<keyword evidence="4" id="KW-1185">Reference proteome</keyword>
<protein>
    <submittedName>
        <fullName evidence="3">Sugar lactone lactonase YvrE</fullName>
    </submittedName>
</protein>
<comment type="caution">
    <text evidence="3">The sequence shown here is derived from an EMBL/GenBank/DDBJ whole genome shotgun (WGS) entry which is preliminary data.</text>
</comment>
<evidence type="ECO:0000313" key="4">
    <source>
        <dbReference type="Proteomes" id="UP001185092"/>
    </source>
</evidence>
<evidence type="ECO:0000313" key="3">
    <source>
        <dbReference type="EMBL" id="MDR6237530.1"/>
    </source>
</evidence>
<keyword evidence="2" id="KW-0964">Secreted</keyword>
<dbReference type="Gene3D" id="2.120.10.30">
    <property type="entry name" value="TolB, C-terminal domain"/>
    <property type="match status" value="1"/>
</dbReference>
<dbReference type="PANTHER" id="PTHR10009:SF18">
    <property type="entry name" value="PROTEIN YELLOW-LIKE PROTEIN"/>
    <property type="match status" value="1"/>
</dbReference>
<name>A0AAE3XJF4_9BACT</name>
<comment type="subcellular location">
    <subcellularLocation>
        <location evidence="1">Secreted</location>
    </subcellularLocation>
</comment>
<reference evidence="3" key="1">
    <citation type="submission" date="2023-07" db="EMBL/GenBank/DDBJ databases">
        <title>Genomic Encyclopedia of Type Strains, Phase IV (KMG-IV): sequencing the most valuable type-strain genomes for metagenomic binning, comparative biology and taxonomic classification.</title>
        <authorList>
            <person name="Goeker M."/>
        </authorList>
    </citation>
    <scope>NUCLEOTIDE SEQUENCE</scope>
    <source>
        <strain evidence="3">DSM 26174</strain>
    </source>
</reference>
<dbReference type="Pfam" id="PF03022">
    <property type="entry name" value="MRJP"/>
    <property type="match status" value="1"/>
</dbReference>
<proteinExistence type="predicted"/>
<sequence>MKIRPNAFFQAFAFCACFFIVSIVYGQKPVRLAKFKGMQVTGITVSSSGRIFANFPRWRKDVPVSVVEVSPIDGSYSDYPDTDFNRWKIGDKPEDIFMAVQSVIAHENNLYVLDTRNPLFEGVVDAPRIFVFDLRDNQLIKTYKLSEGVFHKDSYINDLRVDNELGKIYMTDSGHAGLVILDMKSGKNFRVLDNHYSTKAEANFLTIDGKKWKNTVHSDGIALDEKKGKLYYHSLTGYSLYAVDTESLAENSPALGEKVELVSKTPAPDGMIFDKKGNLYFADLEHHSIKYLTPRGKIKTLYKGKKVRWADTFSIFEDYLYYTNSRIHEADGDISDMYFSIYKIKLP</sequence>
<evidence type="ECO:0000256" key="2">
    <source>
        <dbReference type="ARBA" id="ARBA00022525"/>
    </source>
</evidence>
<dbReference type="InterPro" id="IPR011042">
    <property type="entry name" value="6-blade_b-propeller_TolB-like"/>
</dbReference>
<organism evidence="3 4">
    <name type="scientific">Aureibacter tunicatorum</name>
    <dbReference type="NCBI Taxonomy" id="866807"/>
    <lineage>
        <taxon>Bacteria</taxon>
        <taxon>Pseudomonadati</taxon>
        <taxon>Bacteroidota</taxon>
        <taxon>Cytophagia</taxon>
        <taxon>Cytophagales</taxon>
        <taxon>Persicobacteraceae</taxon>
        <taxon>Aureibacter</taxon>
    </lineage>
</organism>
<accession>A0AAE3XJF4</accession>
<dbReference type="SUPFAM" id="SSF63829">
    <property type="entry name" value="Calcium-dependent phosphotriesterase"/>
    <property type="match status" value="1"/>
</dbReference>
<dbReference type="GO" id="GO:0005576">
    <property type="term" value="C:extracellular region"/>
    <property type="evidence" value="ECO:0007669"/>
    <property type="project" value="UniProtKB-SubCell"/>
</dbReference>
<dbReference type="EMBL" id="JAVDQD010000001">
    <property type="protein sequence ID" value="MDR6237530.1"/>
    <property type="molecule type" value="Genomic_DNA"/>
</dbReference>
<gene>
    <name evidence="3" type="ORF">HNQ88_000506</name>
</gene>